<sequence length="465" mass="52310">MFDWLRTLYESLRYNVDMDDVLSEEFVSLIGILTGDSASPDLWNAYYGDFRPPMDPDDIMLGKELVCTMEQADDTVLVSLSPAGLQRRLVYTEGYSGKKFIDINVPKTRIMVDGPVPSSVNAATFTLNGKPIQFTNEYTYVGVTFASGYRNIFARHYEKKASSARAIANTLFSVETFVGSLPPLQGKRLYNSRVDPHLTCACEVVLDVDMNLLLPLQKIQHTYLQRLIGLNPKAMRAFLFSETGILPLAYRCVILALKYLRYILSLPADHLAACAWQECLELFYIGKACWLGDLAIILRRMPFKTPDSVATLIDDVIIAAEAHVDNQIRNSSKGMLLVGRLHPGEEGSLAHKALALRQYLMVRIPEHRKALAGLLLADHRLAEVRQRYSDTLGRRQPAIPRQWRLCRFCGREVEDTLHALFLCTESNELVLEIYAGTDLLWPAAHFYAGEAPESSDRPGKIDAML</sequence>
<gene>
    <name evidence="2" type="ORF">FIBSPDRAFT_909828</name>
</gene>
<name>A0A166N1J5_9AGAM</name>
<reference evidence="2 3" key="1">
    <citation type="journal article" date="2016" name="Mol. Biol. Evol.">
        <title>Comparative Genomics of Early-Diverging Mushroom-Forming Fungi Provides Insights into the Origins of Lignocellulose Decay Capabilities.</title>
        <authorList>
            <person name="Nagy L.G."/>
            <person name="Riley R."/>
            <person name="Tritt A."/>
            <person name="Adam C."/>
            <person name="Daum C."/>
            <person name="Floudas D."/>
            <person name="Sun H."/>
            <person name="Yadav J.S."/>
            <person name="Pangilinan J."/>
            <person name="Larsson K.H."/>
            <person name="Matsuura K."/>
            <person name="Barry K."/>
            <person name="Labutti K."/>
            <person name="Kuo R."/>
            <person name="Ohm R.A."/>
            <person name="Bhattacharya S.S."/>
            <person name="Shirouzu T."/>
            <person name="Yoshinaga Y."/>
            <person name="Martin F.M."/>
            <person name="Grigoriev I.V."/>
            <person name="Hibbett D.S."/>
        </authorList>
    </citation>
    <scope>NUCLEOTIDE SEQUENCE [LARGE SCALE GENOMIC DNA]</scope>
    <source>
        <strain evidence="2 3">CBS 109695</strain>
    </source>
</reference>
<dbReference type="PROSITE" id="PS50878">
    <property type="entry name" value="RT_POL"/>
    <property type="match status" value="1"/>
</dbReference>
<evidence type="ECO:0000259" key="1">
    <source>
        <dbReference type="PROSITE" id="PS50878"/>
    </source>
</evidence>
<dbReference type="Proteomes" id="UP000076532">
    <property type="component" value="Unassembled WGS sequence"/>
</dbReference>
<dbReference type="AlphaFoldDB" id="A0A166N1J5"/>
<accession>A0A166N1J5</accession>
<keyword evidence="3" id="KW-1185">Reference proteome</keyword>
<dbReference type="EMBL" id="KV417525">
    <property type="protein sequence ID" value="KZP24551.1"/>
    <property type="molecule type" value="Genomic_DNA"/>
</dbReference>
<protein>
    <recommendedName>
        <fullName evidence="1">Reverse transcriptase domain-containing protein</fullName>
    </recommendedName>
</protein>
<feature type="domain" description="Reverse transcriptase" evidence="1">
    <location>
        <begin position="1"/>
        <end position="145"/>
    </location>
</feature>
<dbReference type="OrthoDB" id="3240817at2759"/>
<evidence type="ECO:0000313" key="2">
    <source>
        <dbReference type="EMBL" id="KZP24551.1"/>
    </source>
</evidence>
<evidence type="ECO:0000313" key="3">
    <source>
        <dbReference type="Proteomes" id="UP000076532"/>
    </source>
</evidence>
<dbReference type="InterPro" id="IPR000477">
    <property type="entry name" value="RT_dom"/>
</dbReference>
<organism evidence="2 3">
    <name type="scientific">Athelia psychrophila</name>
    <dbReference type="NCBI Taxonomy" id="1759441"/>
    <lineage>
        <taxon>Eukaryota</taxon>
        <taxon>Fungi</taxon>
        <taxon>Dikarya</taxon>
        <taxon>Basidiomycota</taxon>
        <taxon>Agaricomycotina</taxon>
        <taxon>Agaricomycetes</taxon>
        <taxon>Agaricomycetidae</taxon>
        <taxon>Atheliales</taxon>
        <taxon>Atheliaceae</taxon>
        <taxon>Athelia</taxon>
    </lineage>
</organism>
<dbReference type="STRING" id="436010.A0A166N1J5"/>
<proteinExistence type="predicted"/>